<evidence type="ECO:0000256" key="5">
    <source>
        <dbReference type="ARBA" id="ARBA00022833"/>
    </source>
</evidence>
<dbReference type="EMBL" id="AJVK01019934">
    <property type="status" value="NOT_ANNOTATED_CDS"/>
    <property type="molecule type" value="Genomic_DNA"/>
</dbReference>
<evidence type="ECO:0000256" key="10">
    <source>
        <dbReference type="ARBA" id="ARBA00049431"/>
    </source>
</evidence>
<dbReference type="InterPro" id="IPR024779">
    <property type="entry name" value="2OGFeDO_JBP1/TET_oxygenase_dom"/>
</dbReference>
<feature type="region of interest" description="Disordered" evidence="12">
    <location>
        <begin position="71"/>
        <end position="105"/>
    </location>
</feature>
<dbReference type="Proteomes" id="UP000092462">
    <property type="component" value="Unassembled WGS sequence"/>
</dbReference>
<keyword evidence="7 11" id="KW-0560">Oxidoreductase</keyword>
<comment type="catalytic activity">
    <reaction evidence="9 11">
        <text>a 5-formyl-2'-deoxycytidine in DNA + 2-oxoglutarate + O2 = a 5-carboxyl-2'-deoxycytidine in DNA + succinate + CO2 + H(+)</text>
        <dbReference type="Rhea" id="RHEA:53832"/>
        <dbReference type="Rhea" id="RHEA-COMP:13656"/>
        <dbReference type="Rhea" id="RHEA-COMP:13657"/>
        <dbReference type="ChEBI" id="CHEBI:15378"/>
        <dbReference type="ChEBI" id="CHEBI:15379"/>
        <dbReference type="ChEBI" id="CHEBI:16526"/>
        <dbReference type="ChEBI" id="CHEBI:16810"/>
        <dbReference type="ChEBI" id="CHEBI:30031"/>
        <dbReference type="ChEBI" id="CHEBI:137731"/>
        <dbReference type="ChEBI" id="CHEBI:137732"/>
        <dbReference type="EC" id="1.14.11.80"/>
    </reaction>
</comment>
<dbReference type="SMART" id="SM01333">
    <property type="entry name" value="Tet_JBP"/>
    <property type="match status" value="1"/>
</dbReference>
<dbReference type="AlphaFoldDB" id="A0A1B0DRD6"/>
<evidence type="ECO:0000259" key="13">
    <source>
        <dbReference type="SMART" id="SM01333"/>
    </source>
</evidence>
<dbReference type="VEuPathDB" id="VectorBase:PPAPM1_006677"/>
<evidence type="ECO:0000256" key="12">
    <source>
        <dbReference type="SAM" id="MobiDB-lite"/>
    </source>
</evidence>
<evidence type="ECO:0000313" key="14">
    <source>
        <dbReference type="EnsemblMetazoa" id="PPAI011119-PA"/>
    </source>
</evidence>
<feature type="region of interest" description="Disordered" evidence="12">
    <location>
        <begin position="283"/>
        <end position="310"/>
    </location>
</feature>
<name>A0A1B0DRD6_PHLPP</name>
<keyword evidence="4 11" id="KW-0479">Metal-binding</keyword>
<comment type="function">
    <text evidence="11">Dioxygenase that catalyzes the conversion of the modified genomic base 5-methylcytosine (5mC) into 5-hydroxymethylcytosine (5hmC) and plays a key role in epigenetic chromatin reprogramming during embryonic development.</text>
</comment>
<keyword evidence="8 11" id="KW-0408">Iron</keyword>
<dbReference type="Pfam" id="PF12851">
    <property type="entry name" value="Tet_JBP"/>
    <property type="match status" value="1"/>
</dbReference>
<comment type="similarity">
    <text evidence="2 11">Belongs to the TET family.</text>
</comment>
<keyword evidence="3" id="KW-0158">Chromosome</keyword>
<accession>A0A1B0DRD6</accession>
<feature type="region of interest" description="Disordered" evidence="12">
    <location>
        <begin position="924"/>
        <end position="989"/>
    </location>
</feature>
<dbReference type="GO" id="GO:0141166">
    <property type="term" value="P:chromosomal 5-methylcytosine DNA demethylation pathway"/>
    <property type="evidence" value="ECO:0007669"/>
    <property type="project" value="UniProtKB-UniRule"/>
</dbReference>
<evidence type="ECO:0000256" key="3">
    <source>
        <dbReference type="ARBA" id="ARBA00022454"/>
    </source>
</evidence>
<comment type="cofactor">
    <cofactor evidence="11">
        <name>Fe(2+)</name>
        <dbReference type="ChEBI" id="CHEBI:29033"/>
    </cofactor>
    <text evidence="11">Binds 1 Fe(2+) ion per subunit.</text>
</comment>
<dbReference type="GO" id="GO:0040029">
    <property type="term" value="P:epigenetic regulation of gene expression"/>
    <property type="evidence" value="ECO:0007669"/>
    <property type="project" value="InterPro"/>
</dbReference>
<dbReference type="EnsemblMetazoa" id="PPAI011119-RA">
    <property type="protein sequence ID" value="PPAI011119-PA"/>
    <property type="gene ID" value="PPAI011119"/>
</dbReference>
<dbReference type="EMBL" id="AJVK01019935">
    <property type="status" value="NOT_ANNOTATED_CDS"/>
    <property type="molecule type" value="Genomic_DNA"/>
</dbReference>
<protein>
    <recommendedName>
        <fullName evidence="11">Methylcytosine dioxygenase TET</fullName>
        <ecNumber evidence="11">1.14.11.80</ecNumber>
    </recommendedName>
</protein>
<evidence type="ECO:0000256" key="9">
    <source>
        <dbReference type="ARBA" id="ARBA00047840"/>
    </source>
</evidence>
<dbReference type="PANTHER" id="PTHR23358">
    <property type="entry name" value="METHYLCYTOSINE DIOXYGENASE TET"/>
    <property type="match status" value="1"/>
</dbReference>
<dbReference type="EC" id="1.14.11.80" evidence="11"/>
<feature type="compositionally biased region" description="Basic and acidic residues" evidence="12">
    <location>
        <begin position="925"/>
        <end position="946"/>
    </location>
</feature>
<evidence type="ECO:0000256" key="2">
    <source>
        <dbReference type="ARBA" id="ARBA00007502"/>
    </source>
</evidence>
<dbReference type="InterPro" id="IPR040175">
    <property type="entry name" value="TET1/2/3"/>
</dbReference>
<feature type="compositionally biased region" description="Low complexity" evidence="12">
    <location>
        <begin position="599"/>
        <end position="621"/>
    </location>
</feature>
<feature type="compositionally biased region" description="Basic and acidic residues" evidence="12">
    <location>
        <begin position="294"/>
        <end position="310"/>
    </location>
</feature>
<proteinExistence type="inferred from homology"/>
<dbReference type="EMBL" id="AJVK01019933">
    <property type="status" value="NOT_ANNOTATED_CDS"/>
    <property type="molecule type" value="Genomic_DNA"/>
</dbReference>
<dbReference type="GO" id="GO:0008270">
    <property type="term" value="F:zinc ion binding"/>
    <property type="evidence" value="ECO:0007669"/>
    <property type="project" value="UniProtKB-UniRule"/>
</dbReference>
<evidence type="ECO:0000313" key="15">
    <source>
        <dbReference type="Proteomes" id="UP000092462"/>
    </source>
</evidence>
<comment type="cofactor">
    <cofactor evidence="11">
        <name>Zn(2+)</name>
        <dbReference type="ChEBI" id="CHEBI:29105"/>
    </cofactor>
    <text evidence="11">The zinc ions have a structural role.</text>
</comment>
<sequence>MRNEKCSCLSLGDPGGGGGGTEDPLKVTPKVAVARKKEEKPRKDFNYPNYSDLSYPQIRGENTFYSPSMFDGTHGAFHQPGSSLRAPAAKERQSIKQEPTDTYQNPQHQVKLEGYERNYQNFIKYADYCDVQQKQPPQEYPGYSQPYYTPDPLFPASSYPNYPTYTPQNPPEFPPMTFPGPTTETEKPELPAQTNFEKEIPAHTYHIPTRTHIDSHPHCSPENMDTQKLAGYPFLGEGGPAAIKDPSGFSCCRKGSTAVPTSEHLKDGSCIGLQTKDEILLEGEEKEEEAPAVVKEEAPSTPVDRTEKNTKPEVPDCDCFPSDKTPPEPGSYYTIFSIGYLCCHIFFLGLDPESCGASYSFGCSWSMYYNGCKYARSKTVRKFRLSVKTEEAEIEERMNILATMLGPLYVTATPKAFENQCKYEREAPDCRLGLKPGKPFSGVTACMDFCAHAHRDLHNMQDGCTVQVALLKQRPPGVPPSTADDEQLHVLPLYVMDTTDEFGSADGQKDKHKSGAVQVLEKFPCEVRIRSTPLQPCRRHGKKRNGKDVGAEELPDPPPPPITGGGGGSTPSKKDNAKMAKGKGAVEKGGNGKPPPPSSCQSPRSSTPGTPGGSTAATGTSAFSAPVNTMMNSNSSLLNMASMIDNFTDAQLQSNQISSTVLDSPYSYDYNTGSYIDSRNYYGQWPDYGAYNDRTEQVKSRGSEENPDSTTLPSSGSSAFSPSVPVETKVPTCAMEDYKDTGFVKPKAPEYPPTYGYPHHPNTYSMYPPYSPYDHYQNMDYYGNEKLRYNFGYPQTPYHHPYNMYPNAAPAPPPPAPPSAPNWCMYPPQASTALAPPPMMMPPKAEIVPKPEPIGEVAEINDNLECFQDSQMGGVAIALGHGSVLFECAKHEMHATTALRRPNRLNPTRITLIFYQHRNLNRPKHGTEEWEEKMRVKKQNAAEEARAAAAAESGGASVKQEPRDQTKGEQQTEGESGKGRKGSKAKMAMRAPTLTTTSWTTQFPMHPCVVTGPYQEAGGAASPTVAGAAAATT</sequence>
<comment type="subcellular location">
    <subcellularLocation>
        <location evidence="1">Chromosome</location>
    </subcellularLocation>
</comment>
<evidence type="ECO:0000256" key="11">
    <source>
        <dbReference type="RuleBase" id="RU367064"/>
    </source>
</evidence>
<keyword evidence="15" id="KW-1185">Reference proteome</keyword>
<dbReference type="GO" id="GO:0005694">
    <property type="term" value="C:chromosome"/>
    <property type="evidence" value="ECO:0007669"/>
    <property type="project" value="UniProtKB-SubCell"/>
</dbReference>
<dbReference type="GO" id="GO:0005634">
    <property type="term" value="C:nucleus"/>
    <property type="evidence" value="ECO:0007669"/>
    <property type="project" value="UniProtKB-UniRule"/>
</dbReference>
<evidence type="ECO:0000256" key="7">
    <source>
        <dbReference type="ARBA" id="ARBA00023002"/>
    </source>
</evidence>
<feature type="region of interest" description="Disordered" evidence="12">
    <location>
        <begin position="696"/>
        <end position="725"/>
    </location>
</feature>
<keyword evidence="5 11" id="KW-0862">Zinc</keyword>
<dbReference type="GO" id="GO:0045944">
    <property type="term" value="P:positive regulation of transcription by RNA polymerase II"/>
    <property type="evidence" value="ECO:0007669"/>
    <property type="project" value="TreeGrafter"/>
</dbReference>
<evidence type="ECO:0000256" key="4">
    <source>
        <dbReference type="ARBA" id="ARBA00022723"/>
    </source>
</evidence>
<dbReference type="GO" id="GO:0070579">
    <property type="term" value="F:DNA 5-methylcytosine dioxygenase activity"/>
    <property type="evidence" value="ECO:0007669"/>
    <property type="project" value="UniProtKB-UniRule"/>
</dbReference>
<feature type="region of interest" description="Disordered" evidence="12">
    <location>
        <begin position="534"/>
        <end position="621"/>
    </location>
</feature>
<feature type="region of interest" description="Disordered" evidence="12">
    <location>
        <begin position="1"/>
        <end position="27"/>
    </location>
</feature>
<evidence type="ECO:0000256" key="1">
    <source>
        <dbReference type="ARBA" id="ARBA00004286"/>
    </source>
</evidence>
<evidence type="ECO:0000256" key="8">
    <source>
        <dbReference type="ARBA" id="ARBA00023004"/>
    </source>
</evidence>
<dbReference type="PANTHER" id="PTHR23358:SF6">
    <property type="entry name" value="METHYLCYTOSINE DIOXYGENASE TET"/>
    <property type="match status" value="1"/>
</dbReference>
<feature type="domain" description="Methylcytosine dioxygenase TET1-3 oxygenase" evidence="13">
    <location>
        <begin position="364"/>
        <end position="918"/>
    </location>
</feature>
<feature type="compositionally biased region" description="Low complexity" evidence="12">
    <location>
        <begin position="708"/>
        <end position="725"/>
    </location>
</feature>
<organism evidence="14 15">
    <name type="scientific">Phlebotomus papatasi</name>
    <name type="common">Sandfly</name>
    <dbReference type="NCBI Taxonomy" id="29031"/>
    <lineage>
        <taxon>Eukaryota</taxon>
        <taxon>Metazoa</taxon>
        <taxon>Ecdysozoa</taxon>
        <taxon>Arthropoda</taxon>
        <taxon>Hexapoda</taxon>
        <taxon>Insecta</taxon>
        <taxon>Pterygota</taxon>
        <taxon>Neoptera</taxon>
        <taxon>Endopterygota</taxon>
        <taxon>Diptera</taxon>
        <taxon>Nematocera</taxon>
        <taxon>Psychodoidea</taxon>
        <taxon>Psychodidae</taxon>
        <taxon>Phlebotomus</taxon>
        <taxon>Phlebotomus</taxon>
    </lineage>
</organism>
<feature type="compositionally biased region" description="Basic and acidic residues" evidence="12">
    <location>
        <begin position="88"/>
        <end position="99"/>
    </location>
</feature>
<comment type="catalytic activity">
    <reaction evidence="10 11">
        <text>a 5-hydroxymethyl-2'-deoxycytidine in DNA + 2-oxoglutarate + O2 = a 5-formyl-2'-deoxycytidine in DNA + succinate + CO2 + H2O</text>
        <dbReference type="Rhea" id="RHEA:53828"/>
        <dbReference type="Rhea" id="RHEA-COMP:13315"/>
        <dbReference type="Rhea" id="RHEA-COMP:13656"/>
        <dbReference type="ChEBI" id="CHEBI:15377"/>
        <dbReference type="ChEBI" id="CHEBI:15379"/>
        <dbReference type="ChEBI" id="CHEBI:16526"/>
        <dbReference type="ChEBI" id="CHEBI:16810"/>
        <dbReference type="ChEBI" id="CHEBI:30031"/>
        <dbReference type="ChEBI" id="CHEBI:136731"/>
        <dbReference type="ChEBI" id="CHEBI:137731"/>
        <dbReference type="EC" id="1.14.11.80"/>
    </reaction>
</comment>
<feature type="compositionally biased region" description="Low complexity" evidence="12">
    <location>
        <begin position="947"/>
        <end position="957"/>
    </location>
</feature>
<dbReference type="InterPro" id="IPR046942">
    <property type="entry name" value="TET_oxygenase"/>
</dbReference>
<evidence type="ECO:0000256" key="6">
    <source>
        <dbReference type="ARBA" id="ARBA00022964"/>
    </source>
</evidence>
<keyword evidence="6 11" id="KW-0223">Dioxygenase</keyword>
<dbReference type="VEuPathDB" id="VectorBase:PPAI011119"/>
<reference evidence="14" key="1">
    <citation type="submission" date="2022-08" db="UniProtKB">
        <authorList>
            <consortium name="EnsemblMetazoa"/>
        </authorList>
    </citation>
    <scope>IDENTIFICATION</scope>
    <source>
        <strain evidence="14">Israel</strain>
    </source>
</reference>
<comment type="catalytic activity">
    <reaction evidence="11">
        <text>a 5-methyl-2'-deoxycytidine in DNA + 2-oxoglutarate + O2 = a 5-hydroxymethyl-2'-deoxycytidine in DNA + succinate + CO2</text>
        <dbReference type="Rhea" id="RHEA:52636"/>
        <dbReference type="Rhea" id="RHEA-COMP:11370"/>
        <dbReference type="Rhea" id="RHEA-COMP:13315"/>
        <dbReference type="ChEBI" id="CHEBI:15379"/>
        <dbReference type="ChEBI" id="CHEBI:16526"/>
        <dbReference type="ChEBI" id="CHEBI:16810"/>
        <dbReference type="ChEBI" id="CHEBI:30031"/>
        <dbReference type="ChEBI" id="CHEBI:85454"/>
        <dbReference type="ChEBI" id="CHEBI:136731"/>
        <dbReference type="EC" id="1.14.11.80"/>
    </reaction>
</comment>